<dbReference type="AlphaFoldDB" id="A0A498ST47"/>
<feature type="region of interest" description="Disordered" evidence="1">
    <location>
        <begin position="1"/>
        <end position="43"/>
    </location>
</feature>
<proteinExistence type="predicted"/>
<name>A0A498ST47_ACAVI</name>
<organism evidence="2 3">
    <name type="scientific">Acanthocheilonema viteae</name>
    <name type="common">Filarial nematode worm</name>
    <name type="synonym">Dipetalonema viteae</name>
    <dbReference type="NCBI Taxonomy" id="6277"/>
    <lineage>
        <taxon>Eukaryota</taxon>
        <taxon>Metazoa</taxon>
        <taxon>Ecdysozoa</taxon>
        <taxon>Nematoda</taxon>
        <taxon>Chromadorea</taxon>
        <taxon>Rhabditida</taxon>
        <taxon>Spirurina</taxon>
        <taxon>Spiruromorpha</taxon>
        <taxon>Filarioidea</taxon>
        <taxon>Onchocercidae</taxon>
        <taxon>Acanthocheilonema</taxon>
    </lineage>
</organism>
<protein>
    <submittedName>
        <fullName evidence="2">Uncharacterized protein</fullName>
    </submittedName>
</protein>
<dbReference type="EMBL" id="UPTC01005091">
    <property type="protein sequence ID" value="VBB35203.1"/>
    <property type="molecule type" value="Genomic_DNA"/>
</dbReference>
<reference evidence="2 3" key="1">
    <citation type="submission" date="2018-08" db="EMBL/GenBank/DDBJ databases">
        <authorList>
            <person name="Laetsch R D."/>
            <person name="Stevens L."/>
            <person name="Kumar S."/>
            <person name="Blaxter L. M."/>
        </authorList>
    </citation>
    <scope>NUCLEOTIDE SEQUENCE [LARGE SCALE GENOMIC DNA]</scope>
</reference>
<gene>
    <name evidence="2" type="ORF">NAV_LOCUS9994</name>
</gene>
<evidence type="ECO:0000313" key="2">
    <source>
        <dbReference type="EMBL" id="VBB35203.1"/>
    </source>
</evidence>
<accession>A0A498ST47</accession>
<keyword evidence="3" id="KW-1185">Reference proteome</keyword>
<evidence type="ECO:0000256" key="1">
    <source>
        <dbReference type="SAM" id="MobiDB-lite"/>
    </source>
</evidence>
<sequence>NTLDTPPEFIPVRNQELPTLAGPKLSINQSQRIAPPPYNPQYH</sequence>
<dbReference type="Proteomes" id="UP000276991">
    <property type="component" value="Unassembled WGS sequence"/>
</dbReference>
<feature type="compositionally biased region" description="Pro residues" evidence="1">
    <location>
        <begin position="34"/>
        <end position="43"/>
    </location>
</feature>
<evidence type="ECO:0000313" key="3">
    <source>
        <dbReference type="Proteomes" id="UP000276991"/>
    </source>
</evidence>
<feature type="non-terminal residue" evidence="2">
    <location>
        <position position="1"/>
    </location>
</feature>
<dbReference type="OrthoDB" id="5809348at2759"/>